<feature type="domain" description="Reverse transcriptase Ty1/copia-type" evidence="2">
    <location>
        <begin position="173"/>
        <end position="240"/>
    </location>
</feature>
<comment type="caution">
    <text evidence="3">The sequence shown here is derived from an EMBL/GenBank/DDBJ whole genome shotgun (WGS) entry which is preliminary data.</text>
</comment>
<dbReference type="Pfam" id="PF07727">
    <property type="entry name" value="RVT_2"/>
    <property type="match status" value="1"/>
</dbReference>
<organism evidence="3 4">
    <name type="scientific">Zingiber officinale</name>
    <name type="common">Ginger</name>
    <name type="synonym">Amomum zingiber</name>
    <dbReference type="NCBI Taxonomy" id="94328"/>
    <lineage>
        <taxon>Eukaryota</taxon>
        <taxon>Viridiplantae</taxon>
        <taxon>Streptophyta</taxon>
        <taxon>Embryophyta</taxon>
        <taxon>Tracheophyta</taxon>
        <taxon>Spermatophyta</taxon>
        <taxon>Magnoliopsida</taxon>
        <taxon>Liliopsida</taxon>
        <taxon>Zingiberales</taxon>
        <taxon>Zingiberaceae</taxon>
        <taxon>Zingiber</taxon>
    </lineage>
</organism>
<keyword evidence="4" id="KW-1185">Reference proteome</keyword>
<protein>
    <recommendedName>
        <fullName evidence="2">Reverse transcriptase Ty1/copia-type domain-containing protein</fullName>
    </recommendedName>
</protein>
<dbReference type="InterPro" id="IPR013103">
    <property type="entry name" value="RVT_2"/>
</dbReference>
<accession>A0A8J5KIV5</accession>
<proteinExistence type="predicted"/>
<feature type="compositionally biased region" description="Polar residues" evidence="1">
    <location>
        <begin position="89"/>
        <end position="98"/>
    </location>
</feature>
<evidence type="ECO:0000256" key="1">
    <source>
        <dbReference type="SAM" id="MobiDB-lite"/>
    </source>
</evidence>
<dbReference type="AlphaFoldDB" id="A0A8J5KIV5"/>
<gene>
    <name evidence="3" type="ORF">ZIOFF_062016</name>
</gene>
<sequence length="323" mass="37157">MASENNFVQPAIPRFDGHYDHWSMLMENFLRSKEYWQVVESGVAEPAVGEMLSKESKDIDELTIDELQSSLLVHEQKLNQQDKEEQALKVSTENQSTQRGDKRQGRGKFKGRGSNYRDSQQQRHQHQENQSRGRGRGRGDLTTNLLSIGQLQEKGYEISIKDGVCQIHDAKIGNDSDMITKFKRSMMLEFDMSDLGKMHYFLGIRIVQSATGIFISQKKYAQEILDRFQMENCNSVNTPAEVGLKLVRNPEGRKVDSTLYKQIIGNLMYLTATRPDIMHAEIWFEGFYCNKPIYRLSLDRSALAAADRMRRLNHPRAYLPDGI</sequence>
<reference evidence="3 4" key="1">
    <citation type="submission" date="2020-08" db="EMBL/GenBank/DDBJ databases">
        <title>Plant Genome Project.</title>
        <authorList>
            <person name="Zhang R.-G."/>
        </authorList>
    </citation>
    <scope>NUCLEOTIDE SEQUENCE [LARGE SCALE GENOMIC DNA]</scope>
    <source>
        <tissue evidence="3">Rhizome</tissue>
    </source>
</reference>
<dbReference type="EMBL" id="JACMSC010000017">
    <property type="protein sequence ID" value="KAG6478573.1"/>
    <property type="molecule type" value="Genomic_DNA"/>
</dbReference>
<evidence type="ECO:0000313" key="4">
    <source>
        <dbReference type="Proteomes" id="UP000734854"/>
    </source>
</evidence>
<dbReference type="Proteomes" id="UP000734854">
    <property type="component" value="Unassembled WGS sequence"/>
</dbReference>
<feature type="region of interest" description="Disordered" evidence="1">
    <location>
        <begin position="82"/>
        <end position="142"/>
    </location>
</feature>
<evidence type="ECO:0000313" key="3">
    <source>
        <dbReference type="EMBL" id="KAG6478573.1"/>
    </source>
</evidence>
<evidence type="ECO:0000259" key="2">
    <source>
        <dbReference type="Pfam" id="PF07727"/>
    </source>
</evidence>
<name>A0A8J5KIV5_ZINOF</name>